<dbReference type="Proteomes" id="UP000789405">
    <property type="component" value="Unassembled WGS sequence"/>
</dbReference>
<name>A0A9N9P8Q2_9GLOM</name>
<comment type="caution">
    <text evidence="1">The sequence shown here is derived from an EMBL/GenBank/DDBJ whole genome shotgun (WGS) entry which is preliminary data.</text>
</comment>
<evidence type="ECO:0000313" key="1">
    <source>
        <dbReference type="EMBL" id="CAG8793512.1"/>
    </source>
</evidence>
<protein>
    <submittedName>
        <fullName evidence="1">27904_t:CDS:1</fullName>
    </submittedName>
</protein>
<sequence>SFMYKGKTYKTCANCLINKAKKQKKLDTDNTQPIIETISAQSICDYIENLISNVENNNRISFEIHIDLNDDIFLEVEPNDLKSIDTIHIPDLDSQQQSSTVFSADNDDERVDLDLYQQCEAKVVELEYLAKHLREKLSINNLKH</sequence>
<dbReference type="OrthoDB" id="2411931at2759"/>
<evidence type="ECO:0000313" key="2">
    <source>
        <dbReference type="Proteomes" id="UP000789405"/>
    </source>
</evidence>
<proteinExistence type="predicted"/>
<organism evidence="1 2">
    <name type="scientific">Dentiscutata erythropus</name>
    <dbReference type="NCBI Taxonomy" id="1348616"/>
    <lineage>
        <taxon>Eukaryota</taxon>
        <taxon>Fungi</taxon>
        <taxon>Fungi incertae sedis</taxon>
        <taxon>Mucoromycota</taxon>
        <taxon>Glomeromycotina</taxon>
        <taxon>Glomeromycetes</taxon>
        <taxon>Diversisporales</taxon>
        <taxon>Gigasporaceae</taxon>
        <taxon>Dentiscutata</taxon>
    </lineage>
</organism>
<dbReference type="AlphaFoldDB" id="A0A9N9P8Q2"/>
<dbReference type="EMBL" id="CAJVPY010028951">
    <property type="protein sequence ID" value="CAG8793512.1"/>
    <property type="molecule type" value="Genomic_DNA"/>
</dbReference>
<feature type="non-terminal residue" evidence="1">
    <location>
        <position position="1"/>
    </location>
</feature>
<keyword evidence="2" id="KW-1185">Reference proteome</keyword>
<feature type="non-terminal residue" evidence="1">
    <location>
        <position position="144"/>
    </location>
</feature>
<reference evidence="1" key="1">
    <citation type="submission" date="2021-06" db="EMBL/GenBank/DDBJ databases">
        <authorList>
            <person name="Kallberg Y."/>
            <person name="Tangrot J."/>
            <person name="Rosling A."/>
        </authorList>
    </citation>
    <scope>NUCLEOTIDE SEQUENCE</scope>
    <source>
        <strain evidence="1">MA453B</strain>
    </source>
</reference>
<accession>A0A9N9P8Q2</accession>
<gene>
    <name evidence="1" type="ORF">DERYTH_LOCUS21894</name>
</gene>